<dbReference type="AlphaFoldDB" id="A0A087HSJ3"/>
<sequence>MKGFLSCVETFYHNEFEKQHETVNHEFRHYRDKDGFFGKPHANSGCEQQNIDEFDPEYWWSVYGCDVPNLGILARKILSLTCSSSGCQRNWSAFEKIHTSERNRLDVDQMSSLVYVQLNSKLFDKQKRIKEKNADALVDGDEENVEEWFAELDREDELVDEDDDSAFRMEFESDDELM</sequence>
<gene>
    <name evidence="2" type="ordered locus">AALP_Aa1g343000</name>
</gene>
<dbReference type="GO" id="GO:0046983">
    <property type="term" value="F:protein dimerization activity"/>
    <property type="evidence" value="ECO:0007669"/>
    <property type="project" value="InterPro"/>
</dbReference>
<dbReference type="OrthoDB" id="2012664at2759"/>
<keyword evidence="3" id="KW-1185">Reference proteome</keyword>
<protein>
    <recommendedName>
        <fullName evidence="1">HAT C-terminal dimerisation domain-containing protein</fullName>
    </recommendedName>
</protein>
<dbReference type="Gramene" id="KFK45095">
    <property type="protein sequence ID" value="KFK45095"/>
    <property type="gene ID" value="AALP_AA1G343000"/>
</dbReference>
<evidence type="ECO:0000259" key="1">
    <source>
        <dbReference type="Pfam" id="PF05699"/>
    </source>
</evidence>
<dbReference type="EMBL" id="CM002869">
    <property type="protein sequence ID" value="KFK45095.1"/>
    <property type="molecule type" value="Genomic_DNA"/>
</dbReference>
<dbReference type="InterPro" id="IPR008906">
    <property type="entry name" value="HATC_C_dom"/>
</dbReference>
<dbReference type="Pfam" id="PF05699">
    <property type="entry name" value="Dimer_Tnp_hAT"/>
    <property type="match status" value="1"/>
</dbReference>
<dbReference type="OMA" id="HANSGCE"/>
<proteinExistence type="predicted"/>
<name>A0A087HSJ3_ARAAL</name>
<accession>A0A087HSJ3</accession>
<dbReference type="PANTHER" id="PTHR32166">
    <property type="entry name" value="OSJNBA0013A04.12 PROTEIN"/>
    <property type="match status" value="1"/>
</dbReference>
<feature type="domain" description="HAT C-terminal dimerisation" evidence="1">
    <location>
        <begin position="48"/>
        <end position="118"/>
    </location>
</feature>
<dbReference type="InterPro" id="IPR012337">
    <property type="entry name" value="RNaseH-like_sf"/>
</dbReference>
<reference evidence="3" key="1">
    <citation type="journal article" date="2015" name="Nat. Plants">
        <title>Genome expansion of Arabis alpina linked with retrotransposition and reduced symmetric DNA methylation.</title>
        <authorList>
            <person name="Willing E.M."/>
            <person name="Rawat V."/>
            <person name="Mandakova T."/>
            <person name="Maumus F."/>
            <person name="James G.V."/>
            <person name="Nordstroem K.J."/>
            <person name="Becker C."/>
            <person name="Warthmann N."/>
            <person name="Chica C."/>
            <person name="Szarzynska B."/>
            <person name="Zytnicki M."/>
            <person name="Albani M.C."/>
            <person name="Kiefer C."/>
            <person name="Bergonzi S."/>
            <person name="Castaings L."/>
            <person name="Mateos J.L."/>
            <person name="Berns M.C."/>
            <person name="Bujdoso N."/>
            <person name="Piofczyk T."/>
            <person name="de Lorenzo L."/>
            <person name="Barrero-Sicilia C."/>
            <person name="Mateos I."/>
            <person name="Piednoel M."/>
            <person name="Hagmann J."/>
            <person name="Chen-Min-Tao R."/>
            <person name="Iglesias-Fernandez R."/>
            <person name="Schuster S.C."/>
            <person name="Alonso-Blanco C."/>
            <person name="Roudier F."/>
            <person name="Carbonero P."/>
            <person name="Paz-Ares J."/>
            <person name="Davis S.J."/>
            <person name="Pecinka A."/>
            <person name="Quesneville H."/>
            <person name="Colot V."/>
            <person name="Lysak M.A."/>
            <person name="Weigel D."/>
            <person name="Coupland G."/>
            <person name="Schneeberger K."/>
        </authorList>
    </citation>
    <scope>NUCLEOTIDE SEQUENCE [LARGE SCALE GENOMIC DNA]</scope>
    <source>
        <strain evidence="3">cv. Pajares</strain>
    </source>
</reference>
<organism evidence="2 3">
    <name type="scientific">Arabis alpina</name>
    <name type="common">Alpine rock-cress</name>
    <dbReference type="NCBI Taxonomy" id="50452"/>
    <lineage>
        <taxon>Eukaryota</taxon>
        <taxon>Viridiplantae</taxon>
        <taxon>Streptophyta</taxon>
        <taxon>Embryophyta</taxon>
        <taxon>Tracheophyta</taxon>
        <taxon>Spermatophyta</taxon>
        <taxon>Magnoliopsida</taxon>
        <taxon>eudicotyledons</taxon>
        <taxon>Gunneridae</taxon>
        <taxon>Pentapetalae</taxon>
        <taxon>rosids</taxon>
        <taxon>malvids</taxon>
        <taxon>Brassicales</taxon>
        <taxon>Brassicaceae</taxon>
        <taxon>Arabideae</taxon>
        <taxon>Arabis</taxon>
    </lineage>
</organism>
<dbReference type="SUPFAM" id="SSF53098">
    <property type="entry name" value="Ribonuclease H-like"/>
    <property type="match status" value="1"/>
</dbReference>
<dbReference type="eggNOG" id="ENOG502QUNQ">
    <property type="taxonomic scope" value="Eukaryota"/>
</dbReference>
<dbReference type="Proteomes" id="UP000029120">
    <property type="component" value="Chromosome 1"/>
</dbReference>
<evidence type="ECO:0000313" key="3">
    <source>
        <dbReference type="Proteomes" id="UP000029120"/>
    </source>
</evidence>
<dbReference type="PANTHER" id="PTHR32166:SF123">
    <property type="entry name" value="BED-TYPE DOMAIN-CONTAINING PROTEIN"/>
    <property type="match status" value="1"/>
</dbReference>
<evidence type="ECO:0000313" key="2">
    <source>
        <dbReference type="EMBL" id="KFK45095.1"/>
    </source>
</evidence>